<reference evidence="1" key="1">
    <citation type="submission" date="2018-05" db="EMBL/GenBank/DDBJ databases">
        <authorList>
            <person name="Lanie J.A."/>
            <person name="Ng W.-L."/>
            <person name="Kazmierczak K.M."/>
            <person name="Andrzejewski T.M."/>
            <person name="Davidsen T.M."/>
            <person name="Wayne K.J."/>
            <person name="Tettelin H."/>
            <person name="Glass J.I."/>
            <person name="Rusch D."/>
            <person name="Podicherti R."/>
            <person name="Tsui H.-C.T."/>
            <person name="Winkler M.E."/>
        </authorList>
    </citation>
    <scope>NUCLEOTIDE SEQUENCE</scope>
</reference>
<dbReference type="EMBL" id="UINC01134256">
    <property type="protein sequence ID" value="SVD17686.1"/>
    <property type="molecule type" value="Genomic_DNA"/>
</dbReference>
<gene>
    <name evidence="1" type="ORF">METZ01_LOCUS370540</name>
</gene>
<organism evidence="1">
    <name type="scientific">marine metagenome</name>
    <dbReference type="NCBI Taxonomy" id="408172"/>
    <lineage>
        <taxon>unclassified sequences</taxon>
        <taxon>metagenomes</taxon>
        <taxon>ecological metagenomes</taxon>
    </lineage>
</organism>
<evidence type="ECO:0000313" key="1">
    <source>
        <dbReference type="EMBL" id="SVD17686.1"/>
    </source>
</evidence>
<dbReference type="Gene3D" id="3.30.420.240">
    <property type="match status" value="1"/>
</dbReference>
<name>A0A382T6J5_9ZZZZ</name>
<sequence length="285" mass="31800">MLDKMTEWGEDSIYWRTEYECEFVESVSQIFNAEAVKRCRVRGQTFVERGTPYPNCSVAVDIGKSVNSTVISVWSTEKSDEGNIARLICLEEINPRTGGHDIPYQRRRIMDTARDFSAERVIIDATGIGGAIEQDIRKGCYEEGMHFIPFIFTGGPKGTKTQAYRDYVSYIQQGLVKIPHPEGLPPEEAKLVNKWLREHTELEYVMDAANKTERIAAPDGKHDDYCDSSVMGIHAALSMMPASATFASVQLSTPTPRFDRTGSIPAVFKTGGTKNRVNKHIPGGL</sequence>
<dbReference type="AlphaFoldDB" id="A0A382T6J5"/>
<accession>A0A382T6J5</accession>
<protein>
    <recommendedName>
        <fullName evidence="2">Terminase large subunit gp17-like C-terminal domain-containing protein</fullName>
    </recommendedName>
</protein>
<evidence type="ECO:0008006" key="2">
    <source>
        <dbReference type="Google" id="ProtNLM"/>
    </source>
</evidence>
<proteinExistence type="predicted"/>